<dbReference type="GO" id="GO:0046872">
    <property type="term" value="F:metal ion binding"/>
    <property type="evidence" value="ECO:0007669"/>
    <property type="project" value="UniProtKB-KW"/>
</dbReference>
<dbReference type="OrthoDB" id="7462577at2759"/>
<proteinExistence type="inferred from homology"/>
<comment type="caution">
    <text evidence="12">The sequence shown here is derived from an EMBL/GenBank/DDBJ whole genome shotgun (WGS) entry which is preliminary data.</text>
</comment>
<keyword evidence="13" id="KW-1185">Reference proteome</keyword>
<comment type="similarity">
    <text evidence="10">Belongs to the RNase HII family.</text>
</comment>
<evidence type="ECO:0000256" key="2">
    <source>
        <dbReference type="ARBA" id="ARBA00004065"/>
    </source>
</evidence>
<feature type="binding site" evidence="9">
    <location>
        <position position="46"/>
    </location>
    <ligand>
        <name>a divalent metal cation</name>
        <dbReference type="ChEBI" id="CHEBI:60240"/>
    </ligand>
</feature>
<dbReference type="InterPro" id="IPR001352">
    <property type="entry name" value="RNase_HII/HIII"/>
</dbReference>
<keyword evidence="8 9" id="KW-0378">Hydrolase</keyword>
<comment type="catalytic activity">
    <reaction evidence="1 9 10">
        <text>Endonucleolytic cleavage to 5'-phosphomonoester.</text>
        <dbReference type="EC" id="3.1.26.4"/>
    </reaction>
</comment>
<dbReference type="Pfam" id="PF01351">
    <property type="entry name" value="RNase_HII"/>
    <property type="match status" value="2"/>
</dbReference>
<feature type="binding site" evidence="9">
    <location>
        <position position="47"/>
    </location>
    <ligand>
        <name>a divalent metal cation</name>
        <dbReference type="ChEBI" id="CHEBI:60240"/>
    </ligand>
</feature>
<dbReference type="PROSITE" id="PS51975">
    <property type="entry name" value="RNASE_H_2"/>
    <property type="match status" value="1"/>
</dbReference>
<feature type="domain" description="RNase H type-2" evidence="11">
    <location>
        <begin position="40"/>
        <end position="340"/>
    </location>
</feature>
<name>A0A177EG35_9MICR</name>
<dbReference type="GO" id="GO:0004523">
    <property type="term" value="F:RNA-DNA hybrid ribonuclease activity"/>
    <property type="evidence" value="ECO:0007669"/>
    <property type="project" value="UniProtKB-UniRule"/>
</dbReference>
<comment type="function">
    <text evidence="2 10">Endonuclease that specifically degrades the RNA of RNA-DNA hybrids.</text>
</comment>
<comment type="cofactor">
    <cofactor evidence="9">
        <name>Mn(2+)</name>
        <dbReference type="ChEBI" id="CHEBI:29035"/>
    </cofactor>
    <cofactor evidence="9">
        <name>Mg(2+)</name>
        <dbReference type="ChEBI" id="CHEBI:18420"/>
    </cofactor>
    <text evidence="9">Manganese or magnesium. Binds 1 divalent metal ion per monomer in the absence of substrate. May bind a second metal ion after substrate binding.</text>
</comment>
<keyword evidence="4" id="KW-0963">Cytoplasm</keyword>
<keyword evidence="7 9" id="KW-0255">Endonuclease</keyword>
<dbReference type="Gene3D" id="1.10.10.460">
    <property type="entry name" value="Ribonuclease hii. Domain 2"/>
    <property type="match status" value="1"/>
</dbReference>
<dbReference type="GO" id="GO:0003723">
    <property type="term" value="F:RNA binding"/>
    <property type="evidence" value="ECO:0007669"/>
    <property type="project" value="UniProtKB-UniRule"/>
</dbReference>
<sequence>MRQLENKVFGLNPVNNDITTTIDEHGNVYIVKMPKNKCQAYVLGIDEAGRGPLAGPLVYSAMFWEETRAVTKYKDSKTVGVTKRGLQFQELCDDPSVGFVICALSPIFISLNMLNHMEDLRLAKLARISRSQVRKVPKSKKRAKLTLDEPAPNTLAKYATICPQPATLQPELTTTSKTFIGTPEPDHSSKPDQHRLNLNELSLECVSQIIQVHIIDNVCISKIFMDTIGPPETVTTMLKTAMKTNTDLKTIVVESKADAKYQIVSAASIGAKVVRDAFIMNLDTQEAIYGTRDADIGSGYPSDPITQRWLTSVLKPGAPVPSIVRTSWKPVIERLGAHPLPPSPGKVSLKAYLPKFR</sequence>
<evidence type="ECO:0000256" key="7">
    <source>
        <dbReference type="ARBA" id="ARBA00022759"/>
    </source>
</evidence>
<evidence type="ECO:0000256" key="1">
    <source>
        <dbReference type="ARBA" id="ARBA00000077"/>
    </source>
</evidence>
<dbReference type="InterPro" id="IPR023160">
    <property type="entry name" value="RNase_HII_hlx-loop-hlx_cap_dom"/>
</dbReference>
<dbReference type="EMBL" id="LTDL01000038">
    <property type="protein sequence ID" value="OAG29959.1"/>
    <property type="molecule type" value="Genomic_DNA"/>
</dbReference>
<dbReference type="Gene3D" id="3.30.420.10">
    <property type="entry name" value="Ribonuclease H-like superfamily/Ribonuclease H"/>
    <property type="match status" value="1"/>
</dbReference>
<organism evidence="12 13">
    <name type="scientific">Nematocida displodere</name>
    <dbReference type="NCBI Taxonomy" id="1805483"/>
    <lineage>
        <taxon>Eukaryota</taxon>
        <taxon>Fungi</taxon>
        <taxon>Fungi incertae sedis</taxon>
        <taxon>Microsporidia</taxon>
        <taxon>Nematocida</taxon>
    </lineage>
</organism>
<evidence type="ECO:0000256" key="8">
    <source>
        <dbReference type="ARBA" id="ARBA00022801"/>
    </source>
</evidence>
<dbReference type="PANTHER" id="PTHR10954:SF23">
    <property type="entry name" value="RIBONUCLEASE"/>
    <property type="match status" value="1"/>
</dbReference>
<dbReference type="GO" id="GO:0006298">
    <property type="term" value="P:mismatch repair"/>
    <property type="evidence" value="ECO:0007669"/>
    <property type="project" value="TreeGrafter"/>
</dbReference>
<evidence type="ECO:0000256" key="5">
    <source>
        <dbReference type="ARBA" id="ARBA00022722"/>
    </source>
</evidence>
<dbReference type="GO" id="GO:0043137">
    <property type="term" value="P:DNA replication, removal of RNA primer"/>
    <property type="evidence" value="ECO:0007669"/>
    <property type="project" value="TreeGrafter"/>
</dbReference>
<protein>
    <recommendedName>
        <fullName evidence="10">Ribonuclease</fullName>
        <ecNumber evidence="10">3.1.26.4</ecNumber>
    </recommendedName>
</protein>
<dbReference type="EC" id="3.1.26.4" evidence="10"/>
<dbReference type="InterPro" id="IPR012337">
    <property type="entry name" value="RNaseH-like_sf"/>
</dbReference>
<gene>
    <name evidence="12" type="ORF">NEDG_01506</name>
</gene>
<dbReference type="VEuPathDB" id="MicrosporidiaDB:NEDG_01506"/>
<comment type="subcellular location">
    <subcellularLocation>
        <location evidence="3">Cytoplasm</location>
    </subcellularLocation>
</comment>
<dbReference type="InterPro" id="IPR036397">
    <property type="entry name" value="RNaseH_sf"/>
</dbReference>
<dbReference type="AlphaFoldDB" id="A0A177EG35"/>
<evidence type="ECO:0000256" key="3">
    <source>
        <dbReference type="ARBA" id="ARBA00004496"/>
    </source>
</evidence>
<evidence type="ECO:0000313" key="13">
    <source>
        <dbReference type="Proteomes" id="UP000185944"/>
    </source>
</evidence>
<dbReference type="GO" id="GO:0032299">
    <property type="term" value="C:ribonuclease H2 complex"/>
    <property type="evidence" value="ECO:0007669"/>
    <property type="project" value="TreeGrafter"/>
</dbReference>
<reference evidence="12 13" key="1">
    <citation type="submission" date="2016-02" db="EMBL/GenBank/DDBJ databases">
        <title>Discovery of a natural microsporidian pathogen with a broad tissue tropism in Caenorhabditis elegans.</title>
        <authorList>
            <person name="Luallen R.J."/>
            <person name="Reinke A.W."/>
            <person name="Tong L."/>
            <person name="Botts M.R."/>
            <person name="Felix M.-A."/>
            <person name="Troemel E.R."/>
        </authorList>
    </citation>
    <scope>NUCLEOTIDE SEQUENCE [LARGE SCALE GENOMIC DNA]</scope>
    <source>
        <strain evidence="12 13">JUm2807</strain>
    </source>
</reference>
<evidence type="ECO:0000256" key="10">
    <source>
        <dbReference type="RuleBase" id="RU003515"/>
    </source>
</evidence>
<dbReference type="PANTHER" id="PTHR10954">
    <property type="entry name" value="RIBONUCLEASE H2 SUBUNIT A"/>
    <property type="match status" value="1"/>
</dbReference>
<keyword evidence="6 9" id="KW-0479">Metal-binding</keyword>
<dbReference type="SUPFAM" id="SSF53098">
    <property type="entry name" value="Ribonuclease H-like"/>
    <property type="match status" value="2"/>
</dbReference>
<dbReference type="InterPro" id="IPR024567">
    <property type="entry name" value="RNase_HII/HIII_dom"/>
</dbReference>
<dbReference type="Proteomes" id="UP000185944">
    <property type="component" value="Unassembled WGS sequence"/>
</dbReference>
<feature type="binding site" evidence="9">
    <location>
        <position position="226"/>
    </location>
    <ligand>
        <name>a divalent metal cation</name>
        <dbReference type="ChEBI" id="CHEBI:60240"/>
    </ligand>
</feature>
<evidence type="ECO:0000313" key="12">
    <source>
        <dbReference type="EMBL" id="OAG29959.1"/>
    </source>
</evidence>
<keyword evidence="5 9" id="KW-0540">Nuclease</keyword>
<dbReference type="RefSeq" id="XP_067544511.1">
    <property type="nucleotide sequence ID" value="XM_067688924.1"/>
</dbReference>
<evidence type="ECO:0000256" key="9">
    <source>
        <dbReference type="PROSITE-ProRule" id="PRU01319"/>
    </source>
</evidence>
<evidence type="ECO:0000256" key="4">
    <source>
        <dbReference type="ARBA" id="ARBA00022490"/>
    </source>
</evidence>
<accession>A0A177EG35</accession>
<evidence type="ECO:0000259" key="11">
    <source>
        <dbReference type="PROSITE" id="PS51975"/>
    </source>
</evidence>
<dbReference type="GeneID" id="93647856"/>
<dbReference type="STRING" id="1805483.A0A177EG35"/>
<evidence type="ECO:0000256" key="6">
    <source>
        <dbReference type="ARBA" id="ARBA00022723"/>
    </source>
</evidence>